<keyword evidence="2" id="KW-1185">Reference proteome</keyword>
<dbReference type="InterPro" id="IPR008928">
    <property type="entry name" value="6-hairpin_glycosidase_sf"/>
</dbReference>
<evidence type="ECO:0000313" key="2">
    <source>
        <dbReference type="Proteomes" id="UP001281217"/>
    </source>
</evidence>
<name>A0ABU5BYR8_9GAMM</name>
<comment type="caution">
    <text evidence="1">The sequence shown here is derived from an EMBL/GenBank/DDBJ whole genome shotgun (WGS) entry which is preliminary data.</text>
</comment>
<evidence type="ECO:0000313" key="1">
    <source>
        <dbReference type="EMBL" id="MDX9687707.1"/>
    </source>
</evidence>
<dbReference type="RefSeq" id="WP_320331412.1">
    <property type="nucleotide sequence ID" value="NZ_JAVRDO010000005.1"/>
</dbReference>
<dbReference type="Proteomes" id="UP001281217">
    <property type="component" value="Unassembled WGS sequence"/>
</dbReference>
<accession>A0ABU5BYR8</accession>
<evidence type="ECO:0008006" key="3">
    <source>
        <dbReference type="Google" id="ProtNLM"/>
    </source>
</evidence>
<gene>
    <name evidence="1" type="ORF">RED13_002146</name>
</gene>
<reference evidence="2" key="1">
    <citation type="submission" date="2023-07" db="EMBL/GenBank/DDBJ databases">
        <authorList>
            <person name="de Witt J."/>
        </authorList>
    </citation>
    <scope>NUCLEOTIDE SEQUENCE [LARGE SCALE GENOMIC DNA]</scope>
    <source>
        <strain evidence="2">FZJ</strain>
    </source>
</reference>
<sequence>MNDQLLRLLESLRPVLARQIVSLPEPWPRYTLFVSLCDGRRRAQVIHATGEDFEGLWRQVIEACRQATEARKLRVRWLRADWVTSANQLTFRALRGSLTVFKRNYFRYGLALDAEFRHAFVEGELNGNAMLYGGNAIDHAVLNDRNFRLYAARRFPDLEPDLGDDAPVFVLSTEGLFCENGRPPLPLYPTGRDAGRRAIPCDAATVRSMIDQGASYLASQVDTRGRFSYGWHPCFDRPIRAYNALRHASTLYAMLEAWEITREASLAAAIDRGLTYLSTELIRWRTLATGEQAAFLVDAGGEVKLGGNAVCLLALVKYTELHRDQRYLPLLDALAEGIAYMQDAASGEFVHVLHYPSLELKSAFRIIYYDGEAAFGLMRLYRLTGNQRWLAMVEKAFDSFIARKHWKAHDHWLGYCVNELTRYRPEQRYFRFGIRNVKDHLDFVLKRITTFPTLLELMMAAQQMLQRLQHCPEHQHLLDEIDLEKFERALYFRAGYLMNGHFWPEYAMYFRNPARILGSFFIRHQAFRVRIDDVEHYLSGYAAYYHFLQSDAVADAE</sequence>
<organism evidence="1 2">
    <name type="scientific">Halopseudomonas formosensis</name>
    <dbReference type="NCBI Taxonomy" id="1002526"/>
    <lineage>
        <taxon>Bacteria</taxon>
        <taxon>Pseudomonadati</taxon>
        <taxon>Pseudomonadota</taxon>
        <taxon>Gammaproteobacteria</taxon>
        <taxon>Pseudomonadales</taxon>
        <taxon>Pseudomonadaceae</taxon>
        <taxon>Halopseudomonas</taxon>
    </lineage>
</organism>
<protein>
    <recommendedName>
        <fullName evidence="3">Mur ligase</fullName>
    </recommendedName>
</protein>
<proteinExistence type="predicted"/>
<dbReference type="SUPFAM" id="SSF48208">
    <property type="entry name" value="Six-hairpin glycosidases"/>
    <property type="match status" value="1"/>
</dbReference>
<dbReference type="EMBL" id="JAVRDO010000005">
    <property type="protein sequence ID" value="MDX9687707.1"/>
    <property type="molecule type" value="Genomic_DNA"/>
</dbReference>